<gene>
    <name evidence="1" type="ORF">DXG03_006900</name>
</gene>
<proteinExistence type="predicted"/>
<comment type="caution">
    <text evidence="1">The sequence shown here is derived from an EMBL/GenBank/DDBJ whole genome shotgun (WGS) entry which is preliminary data.</text>
</comment>
<feature type="non-terminal residue" evidence="1">
    <location>
        <position position="115"/>
    </location>
</feature>
<dbReference type="EMBL" id="JABCKV010004881">
    <property type="protein sequence ID" value="KAG5633619.1"/>
    <property type="molecule type" value="Genomic_DNA"/>
</dbReference>
<keyword evidence="2" id="KW-1185">Reference proteome</keyword>
<protein>
    <submittedName>
        <fullName evidence="1">Uncharacterized protein</fullName>
    </submittedName>
</protein>
<reference evidence="1" key="1">
    <citation type="submission" date="2020-07" db="EMBL/GenBank/DDBJ databases">
        <authorList>
            <person name="Nieuwenhuis M."/>
            <person name="Van De Peppel L.J.J."/>
        </authorList>
    </citation>
    <scope>NUCLEOTIDE SEQUENCE</scope>
    <source>
        <strain evidence="1">AP01</strain>
        <tissue evidence="1">Mycelium</tissue>
    </source>
</reference>
<dbReference type="Proteomes" id="UP000775547">
    <property type="component" value="Unassembled WGS sequence"/>
</dbReference>
<evidence type="ECO:0000313" key="1">
    <source>
        <dbReference type="EMBL" id="KAG5633619.1"/>
    </source>
</evidence>
<dbReference type="AlphaFoldDB" id="A0A9P7FMZ6"/>
<organism evidence="1 2">
    <name type="scientific">Asterophora parasitica</name>
    <dbReference type="NCBI Taxonomy" id="117018"/>
    <lineage>
        <taxon>Eukaryota</taxon>
        <taxon>Fungi</taxon>
        <taxon>Dikarya</taxon>
        <taxon>Basidiomycota</taxon>
        <taxon>Agaricomycotina</taxon>
        <taxon>Agaricomycetes</taxon>
        <taxon>Agaricomycetidae</taxon>
        <taxon>Agaricales</taxon>
        <taxon>Tricholomatineae</taxon>
        <taxon>Lyophyllaceae</taxon>
        <taxon>Asterophora</taxon>
    </lineage>
</organism>
<evidence type="ECO:0000313" key="2">
    <source>
        <dbReference type="Proteomes" id="UP000775547"/>
    </source>
</evidence>
<reference evidence="1" key="2">
    <citation type="submission" date="2021-10" db="EMBL/GenBank/DDBJ databases">
        <title>Phylogenomics reveals ancestral predisposition of the termite-cultivated fungus Termitomyces towards a domesticated lifestyle.</title>
        <authorList>
            <person name="Auxier B."/>
            <person name="Grum-Grzhimaylo A."/>
            <person name="Cardenas M.E."/>
            <person name="Lodge J.D."/>
            <person name="Laessoe T."/>
            <person name="Pedersen O."/>
            <person name="Smith M.E."/>
            <person name="Kuyper T.W."/>
            <person name="Franco-Molano E.A."/>
            <person name="Baroni T.J."/>
            <person name="Aanen D.K."/>
        </authorList>
    </citation>
    <scope>NUCLEOTIDE SEQUENCE</scope>
    <source>
        <strain evidence="1">AP01</strain>
        <tissue evidence="1">Mycelium</tissue>
    </source>
</reference>
<feature type="non-terminal residue" evidence="1">
    <location>
        <position position="1"/>
    </location>
</feature>
<sequence>VTKPPRRSGPGKSRTYHGCRNLARNAGCFTREQISANSTRNCTHSSLLVFWTSQRPGAITAPRRAKCLLCAMLFSCKIPLRLSLMMTMTLCCSRGRKLLLSSQHKPPSKIPIPPH</sequence>
<accession>A0A9P7FMZ6</accession>
<name>A0A9P7FMZ6_9AGAR</name>